<dbReference type="InterPro" id="IPR002181">
    <property type="entry name" value="Fibrinogen_a/b/g_C_dom"/>
</dbReference>
<sequence>MKSEPTGVHQDQSTITKLSSDSTLKTTRNKPQQSLNQTTSSKSPLARNEKNAEDKSSHNVPSVPSSGSKPTKDRAAAGNQTVFDNPLTTGDEKPKDKLTPNVPSSPTSGGKTSRVKTTASGNQTIAQTRTPKSDEKSKDKSTQSFPSLSTTSRPTKVKSTVSTNQTTSDNSPPSGDKKSKDASNNLPLPTNGTKTTKNKHKESGNPSVVDSQKINDEKAKDKPGERAGGSNKDKEMGTITITQSPLIQATSKDNAGPSQPLKVIISFNGDWSHTKEQELTLKPGAPLVMTHSINLLPGGCAGGCEAEVAALKGRLTQLEREMHMILCLPGKLRFPFPTECSQELLNGALESGEVTIYPQGKEGRAVRVYCDMETDGGGWTVFQRRMNGKTDFYRTWSEYKAGFGNLSEDVFFFCLWPGNELLHNLTSIGPVSLRVDLQSGNDTAYARYVNFSVASEGRNYTLTVSGYTGTAGDSMKYHNGRPFSTRDKEPDPLGIHCAKAYVGGWWYKNCYKVNLNGLYGMNSNNQTTDQGKDVSIPFSEMKFRPSRFSPATHG</sequence>
<dbReference type="GeneTree" id="ENSGT00940000155565"/>
<feature type="compositionally biased region" description="Polar residues" evidence="1">
    <location>
        <begin position="142"/>
        <end position="173"/>
    </location>
</feature>
<feature type="region of interest" description="Disordered" evidence="1">
    <location>
        <begin position="1"/>
        <end position="237"/>
    </location>
</feature>
<dbReference type="PANTHER" id="PTHR19143">
    <property type="entry name" value="FIBRINOGEN/TENASCIN/ANGIOPOEITIN"/>
    <property type="match status" value="1"/>
</dbReference>
<proteinExistence type="predicted"/>
<dbReference type="SMART" id="SM00186">
    <property type="entry name" value="FBG"/>
    <property type="match status" value="1"/>
</dbReference>
<dbReference type="Proteomes" id="UP000242638">
    <property type="component" value="Unassembled WGS sequence"/>
</dbReference>
<feature type="compositionally biased region" description="Basic and acidic residues" evidence="1">
    <location>
        <begin position="47"/>
        <end position="57"/>
    </location>
</feature>
<dbReference type="SUPFAM" id="SSF56496">
    <property type="entry name" value="Fibrinogen C-terminal domain-like"/>
    <property type="match status" value="1"/>
</dbReference>
<feature type="domain" description="Fibrinogen C-terminal" evidence="2">
    <location>
        <begin position="331"/>
        <end position="547"/>
    </location>
</feature>
<dbReference type="PROSITE" id="PS51406">
    <property type="entry name" value="FIBRINOGEN_C_2"/>
    <property type="match status" value="1"/>
</dbReference>
<reference evidence="3" key="3">
    <citation type="submission" date="2025-09" db="UniProtKB">
        <authorList>
            <consortium name="Ensembl"/>
        </authorList>
    </citation>
    <scope>IDENTIFICATION</scope>
    <source>
        <strain evidence="3">Guanapo</strain>
    </source>
</reference>
<accession>A0A3P9N2D2</accession>
<reference evidence="4" key="1">
    <citation type="submission" date="2013-11" db="EMBL/GenBank/DDBJ databases">
        <title>The genomic landscape of the Guanapo guppy.</title>
        <authorList>
            <person name="Kuenstner A."/>
            <person name="Dreyer C."/>
        </authorList>
    </citation>
    <scope>NUCLEOTIDE SEQUENCE</scope>
    <source>
        <strain evidence="4">Guanapo</strain>
    </source>
</reference>
<name>A0A3P9N2D2_POERE</name>
<feature type="compositionally biased region" description="Polar residues" evidence="1">
    <location>
        <begin position="101"/>
        <end position="130"/>
    </location>
</feature>
<evidence type="ECO:0000259" key="2">
    <source>
        <dbReference type="PROSITE" id="PS51406"/>
    </source>
</evidence>
<feature type="compositionally biased region" description="Polar residues" evidence="1">
    <location>
        <begin position="29"/>
        <end position="43"/>
    </location>
</feature>
<keyword evidence="4" id="KW-1185">Reference proteome</keyword>
<feature type="compositionally biased region" description="Low complexity" evidence="1">
    <location>
        <begin position="184"/>
        <end position="195"/>
    </location>
</feature>
<dbReference type="Gene3D" id="3.90.215.10">
    <property type="entry name" value="Gamma Fibrinogen, chain A, domain 1"/>
    <property type="match status" value="1"/>
</dbReference>
<dbReference type="InterPro" id="IPR036056">
    <property type="entry name" value="Fibrinogen-like_C"/>
</dbReference>
<feature type="compositionally biased region" description="Basic and acidic residues" evidence="1">
    <location>
        <begin position="213"/>
        <end position="236"/>
    </location>
</feature>
<feature type="compositionally biased region" description="Polar residues" evidence="1">
    <location>
        <begin position="78"/>
        <end position="88"/>
    </location>
</feature>
<dbReference type="NCBIfam" id="NF040941">
    <property type="entry name" value="GGGWT_bact"/>
    <property type="match status" value="1"/>
</dbReference>
<dbReference type="Bgee" id="ENSPREG00000002596">
    <property type="expression patterns" value="Expressed in head and 1 other cell type or tissue"/>
</dbReference>
<protein>
    <recommendedName>
        <fullName evidence="2">Fibrinogen C-terminal domain-containing protein</fullName>
    </recommendedName>
</protein>
<dbReference type="Ensembl" id="ENSPRET00000003754.1">
    <property type="protein sequence ID" value="ENSPREP00000003700.1"/>
    <property type="gene ID" value="ENSPREG00000002596.1"/>
</dbReference>
<feature type="compositionally biased region" description="Basic and acidic residues" evidence="1">
    <location>
        <begin position="131"/>
        <end position="141"/>
    </location>
</feature>
<feature type="compositionally biased region" description="Polar residues" evidence="1">
    <location>
        <begin position="58"/>
        <end position="69"/>
    </location>
</feature>
<evidence type="ECO:0000313" key="4">
    <source>
        <dbReference type="Proteomes" id="UP000242638"/>
    </source>
</evidence>
<reference evidence="3" key="2">
    <citation type="submission" date="2025-08" db="UniProtKB">
        <authorList>
            <consortium name="Ensembl"/>
        </authorList>
    </citation>
    <scope>IDENTIFICATION</scope>
    <source>
        <strain evidence="3">Guanapo</strain>
    </source>
</reference>
<dbReference type="GO" id="GO:0005615">
    <property type="term" value="C:extracellular space"/>
    <property type="evidence" value="ECO:0007669"/>
    <property type="project" value="TreeGrafter"/>
</dbReference>
<dbReference type="STRING" id="8081.ENSPREP00000003700"/>
<dbReference type="PANTHER" id="PTHR19143:SF254">
    <property type="entry name" value="TENASCIN-R"/>
    <property type="match status" value="1"/>
</dbReference>
<dbReference type="AlphaFoldDB" id="A0A3P9N2D2"/>
<organism evidence="3 4">
    <name type="scientific">Poecilia reticulata</name>
    <name type="common">Guppy</name>
    <name type="synonym">Acanthophacelus reticulatus</name>
    <dbReference type="NCBI Taxonomy" id="8081"/>
    <lineage>
        <taxon>Eukaryota</taxon>
        <taxon>Metazoa</taxon>
        <taxon>Chordata</taxon>
        <taxon>Craniata</taxon>
        <taxon>Vertebrata</taxon>
        <taxon>Euteleostomi</taxon>
        <taxon>Actinopterygii</taxon>
        <taxon>Neopterygii</taxon>
        <taxon>Teleostei</taxon>
        <taxon>Neoteleostei</taxon>
        <taxon>Acanthomorphata</taxon>
        <taxon>Ovalentaria</taxon>
        <taxon>Atherinomorphae</taxon>
        <taxon>Cyprinodontiformes</taxon>
        <taxon>Poeciliidae</taxon>
        <taxon>Poeciliinae</taxon>
        <taxon>Poecilia</taxon>
    </lineage>
</organism>
<dbReference type="InterPro" id="IPR050373">
    <property type="entry name" value="Fibrinogen_C-term_domain"/>
</dbReference>
<feature type="compositionally biased region" description="Low complexity" evidence="1">
    <location>
        <begin position="13"/>
        <end position="26"/>
    </location>
</feature>
<dbReference type="InterPro" id="IPR014716">
    <property type="entry name" value="Fibrinogen_a/b/g_C_1"/>
</dbReference>
<evidence type="ECO:0000313" key="3">
    <source>
        <dbReference type="Ensembl" id="ENSPREP00000003700.1"/>
    </source>
</evidence>
<dbReference type="Pfam" id="PF00147">
    <property type="entry name" value="Fibrinogen_C"/>
    <property type="match status" value="1"/>
</dbReference>
<dbReference type="CDD" id="cd00087">
    <property type="entry name" value="FReD"/>
    <property type="match status" value="1"/>
</dbReference>
<evidence type="ECO:0000256" key="1">
    <source>
        <dbReference type="SAM" id="MobiDB-lite"/>
    </source>
</evidence>